<accession>A0A9J6DGA8</accession>
<sequence length="166" mass="18503">MKERTHVLLHAHCCCCLKPAEASAMQQAYTAFSRSPPLPLRMMDFHYYTTPKQPREKRARARTPHHIAAARATCRCFRAEGDLSEEQGGPLTAFGGSEIGSVRRSTCTASLSRLLRIGDPISSIPRGPVRQERRTRRTSKGRDSCLSSNAPIYGEHRLRESCPLPA</sequence>
<reference evidence="2" key="1">
    <citation type="journal article" date="2020" name="Cell">
        <title>Large-Scale Comparative Analyses of Tick Genomes Elucidate Their Genetic Diversity and Vector Capacities.</title>
        <authorList>
            <consortium name="Tick Genome and Microbiome Consortium (TIGMIC)"/>
            <person name="Jia N."/>
            <person name="Wang J."/>
            <person name="Shi W."/>
            <person name="Du L."/>
            <person name="Sun Y."/>
            <person name="Zhan W."/>
            <person name="Jiang J.F."/>
            <person name="Wang Q."/>
            <person name="Zhang B."/>
            <person name="Ji P."/>
            <person name="Bell-Sakyi L."/>
            <person name="Cui X.M."/>
            <person name="Yuan T.T."/>
            <person name="Jiang B.G."/>
            <person name="Yang W.F."/>
            <person name="Lam T.T."/>
            <person name="Chang Q.C."/>
            <person name="Ding S.J."/>
            <person name="Wang X.J."/>
            <person name="Zhu J.G."/>
            <person name="Ruan X.D."/>
            <person name="Zhao L."/>
            <person name="Wei J.T."/>
            <person name="Ye R.Z."/>
            <person name="Que T.C."/>
            <person name="Du C.H."/>
            <person name="Zhou Y.H."/>
            <person name="Cheng J.X."/>
            <person name="Dai P.F."/>
            <person name="Guo W.B."/>
            <person name="Han X.H."/>
            <person name="Huang E.J."/>
            <person name="Li L.F."/>
            <person name="Wei W."/>
            <person name="Gao Y.C."/>
            <person name="Liu J.Z."/>
            <person name="Shao H.Z."/>
            <person name="Wang X."/>
            <person name="Wang C.C."/>
            <person name="Yang T.C."/>
            <person name="Huo Q.B."/>
            <person name="Li W."/>
            <person name="Chen H.Y."/>
            <person name="Chen S.E."/>
            <person name="Zhou L.G."/>
            <person name="Ni X.B."/>
            <person name="Tian J.H."/>
            <person name="Sheng Y."/>
            <person name="Liu T."/>
            <person name="Pan Y.S."/>
            <person name="Xia L.Y."/>
            <person name="Li J."/>
            <person name="Zhao F."/>
            <person name="Cao W.C."/>
        </authorList>
    </citation>
    <scope>NUCLEOTIDE SEQUENCE</scope>
    <source>
        <strain evidence="2">Rmic-2018</strain>
    </source>
</reference>
<evidence type="ECO:0000256" key="1">
    <source>
        <dbReference type="SAM" id="MobiDB-lite"/>
    </source>
</evidence>
<evidence type="ECO:0000313" key="3">
    <source>
        <dbReference type="Proteomes" id="UP000821866"/>
    </source>
</evidence>
<evidence type="ECO:0000313" key="2">
    <source>
        <dbReference type="EMBL" id="KAH8021009.1"/>
    </source>
</evidence>
<comment type="caution">
    <text evidence="2">The sequence shown here is derived from an EMBL/GenBank/DDBJ whole genome shotgun (WGS) entry which is preliminary data.</text>
</comment>
<reference evidence="2" key="2">
    <citation type="submission" date="2021-09" db="EMBL/GenBank/DDBJ databases">
        <authorList>
            <person name="Jia N."/>
            <person name="Wang J."/>
            <person name="Shi W."/>
            <person name="Du L."/>
            <person name="Sun Y."/>
            <person name="Zhan W."/>
            <person name="Jiang J."/>
            <person name="Wang Q."/>
            <person name="Zhang B."/>
            <person name="Ji P."/>
            <person name="Sakyi L.B."/>
            <person name="Cui X."/>
            <person name="Yuan T."/>
            <person name="Jiang B."/>
            <person name="Yang W."/>
            <person name="Lam T.T.-Y."/>
            <person name="Chang Q."/>
            <person name="Ding S."/>
            <person name="Wang X."/>
            <person name="Zhu J."/>
            <person name="Ruan X."/>
            <person name="Zhao L."/>
            <person name="Wei J."/>
            <person name="Que T."/>
            <person name="Du C."/>
            <person name="Cheng J."/>
            <person name="Dai P."/>
            <person name="Han X."/>
            <person name="Huang E."/>
            <person name="Gao Y."/>
            <person name="Liu J."/>
            <person name="Shao H."/>
            <person name="Ye R."/>
            <person name="Li L."/>
            <person name="Wei W."/>
            <person name="Wang X."/>
            <person name="Wang C."/>
            <person name="Huo Q."/>
            <person name="Li W."/>
            <person name="Guo W."/>
            <person name="Chen H."/>
            <person name="Chen S."/>
            <person name="Zhou L."/>
            <person name="Zhou L."/>
            <person name="Ni X."/>
            <person name="Tian J."/>
            <person name="Zhou Y."/>
            <person name="Sheng Y."/>
            <person name="Liu T."/>
            <person name="Pan Y."/>
            <person name="Xia L."/>
            <person name="Li J."/>
            <person name="Zhao F."/>
            <person name="Cao W."/>
        </authorList>
    </citation>
    <scope>NUCLEOTIDE SEQUENCE</scope>
    <source>
        <strain evidence="2">Rmic-2018</strain>
        <tissue evidence="2">Larvae</tissue>
    </source>
</reference>
<dbReference type="AlphaFoldDB" id="A0A9J6DGA8"/>
<proteinExistence type="predicted"/>
<keyword evidence="3" id="KW-1185">Reference proteome</keyword>
<gene>
    <name evidence="2" type="ORF">HPB51_011788</name>
</gene>
<feature type="region of interest" description="Disordered" evidence="1">
    <location>
        <begin position="120"/>
        <end position="151"/>
    </location>
</feature>
<organism evidence="2 3">
    <name type="scientific">Rhipicephalus microplus</name>
    <name type="common">Cattle tick</name>
    <name type="synonym">Boophilus microplus</name>
    <dbReference type="NCBI Taxonomy" id="6941"/>
    <lineage>
        <taxon>Eukaryota</taxon>
        <taxon>Metazoa</taxon>
        <taxon>Ecdysozoa</taxon>
        <taxon>Arthropoda</taxon>
        <taxon>Chelicerata</taxon>
        <taxon>Arachnida</taxon>
        <taxon>Acari</taxon>
        <taxon>Parasitiformes</taxon>
        <taxon>Ixodida</taxon>
        <taxon>Ixodoidea</taxon>
        <taxon>Ixodidae</taxon>
        <taxon>Rhipicephalinae</taxon>
        <taxon>Rhipicephalus</taxon>
        <taxon>Boophilus</taxon>
    </lineage>
</organism>
<name>A0A9J6DGA8_RHIMP</name>
<protein>
    <submittedName>
        <fullName evidence="2">Uncharacterized protein</fullName>
    </submittedName>
</protein>
<dbReference type="EMBL" id="JABSTU010000009">
    <property type="protein sequence ID" value="KAH8021009.1"/>
    <property type="molecule type" value="Genomic_DNA"/>
</dbReference>
<dbReference type="Proteomes" id="UP000821866">
    <property type="component" value="Chromosome 7"/>
</dbReference>